<proteinExistence type="predicted"/>
<sequence>MNPILIAVICGVLGLGVASFLAFYVLKQDRGSKKVREISAAIKEGALAFLGREYKILAVFVIVVAIILGVVPSLGWLVSVAFIFGAVCSGLAGYIGMNIAIRANSRTAAAAQKSLSQGLRVSFRSGAIMGMCVVGIGILGLSILYFVFHTNSNFLFIIPG</sequence>
<feature type="non-terminal residue" evidence="10">
    <location>
        <position position="160"/>
    </location>
</feature>
<reference evidence="10" key="1">
    <citation type="journal article" date="2014" name="Front. Microbiol.">
        <title>High frequency of phylogenetically diverse reductive dehalogenase-homologous genes in deep subseafloor sedimentary metagenomes.</title>
        <authorList>
            <person name="Kawai M."/>
            <person name="Futagami T."/>
            <person name="Toyoda A."/>
            <person name="Takaki Y."/>
            <person name="Nishi S."/>
            <person name="Hori S."/>
            <person name="Arai W."/>
            <person name="Tsubouchi T."/>
            <person name="Morono Y."/>
            <person name="Uchiyama I."/>
            <person name="Ito T."/>
            <person name="Fujiyama A."/>
            <person name="Inagaki F."/>
            <person name="Takami H."/>
        </authorList>
    </citation>
    <scope>NUCLEOTIDE SEQUENCE</scope>
    <source>
        <strain evidence="10">Expedition CK06-06</strain>
    </source>
</reference>
<keyword evidence="5" id="KW-1278">Translocase</keyword>
<evidence type="ECO:0000256" key="8">
    <source>
        <dbReference type="ARBA" id="ARBA00023136"/>
    </source>
</evidence>
<dbReference type="GO" id="GO:0004427">
    <property type="term" value="F:inorganic diphosphate phosphatase activity"/>
    <property type="evidence" value="ECO:0007669"/>
    <property type="project" value="InterPro"/>
</dbReference>
<keyword evidence="7" id="KW-0406">Ion transport</keyword>
<dbReference type="InterPro" id="IPR004131">
    <property type="entry name" value="PPase-energised_H-pump"/>
</dbReference>
<dbReference type="AlphaFoldDB" id="X1RV36"/>
<evidence type="ECO:0000256" key="3">
    <source>
        <dbReference type="ARBA" id="ARBA00022692"/>
    </source>
</evidence>
<evidence type="ECO:0000256" key="9">
    <source>
        <dbReference type="SAM" id="Phobius"/>
    </source>
</evidence>
<accession>X1RV36</accession>
<evidence type="ECO:0000256" key="6">
    <source>
        <dbReference type="ARBA" id="ARBA00022989"/>
    </source>
</evidence>
<comment type="caution">
    <text evidence="10">The sequence shown here is derived from an EMBL/GenBank/DDBJ whole genome shotgun (WGS) entry which is preliminary data.</text>
</comment>
<dbReference type="GO" id="GO:0009678">
    <property type="term" value="F:diphosphate hydrolysis-driven proton transmembrane transporter activity"/>
    <property type="evidence" value="ECO:0007669"/>
    <property type="project" value="InterPro"/>
</dbReference>
<dbReference type="EMBL" id="BARW01002678">
    <property type="protein sequence ID" value="GAI59364.1"/>
    <property type="molecule type" value="Genomic_DNA"/>
</dbReference>
<evidence type="ECO:0000256" key="1">
    <source>
        <dbReference type="ARBA" id="ARBA00004127"/>
    </source>
</evidence>
<organism evidence="10">
    <name type="scientific">marine sediment metagenome</name>
    <dbReference type="NCBI Taxonomy" id="412755"/>
    <lineage>
        <taxon>unclassified sequences</taxon>
        <taxon>metagenomes</taxon>
        <taxon>ecological metagenomes</taxon>
    </lineage>
</organism>
<dbReference type="Pfam" id="PF03030">
    <property type="entry name" value="H_PPase"/>
    <property type="match status" value="1"/>
</dbReference>
<keyword evidence="6 9" id="KW-1133">Transmembrane helix</keyword>
<keyword evidence="4" id="KW-0460">Magnesium</keyword>
<comment type="subcellular location">
    <subcellularLocation>
        <location evidence="1">Endomembrane system</location>
        <topology evidence="1">Multi-pass membrane protein</topology>
    </subcellularLocation>
</comment>
<evidence type="ECO:0000256" key="4">
    <source>
        <dbReference type="ARBA" id="ARBA00022842"/>
    </source>
</evidence>
<keyword evidence="3 9" id="KW-0812">Transmembrane</keyword>
<protein>
    <submittedName>
        <fullName evidence="10">Uncharacterized protein</fullName>
    </submittedName>
</protein>
<feature type="transmembrane region" description="Helical" evidence="9">
    <location>
        <begin position="56"/>
        <end position="74"/>
    </location>
</feature>
<evidence type="ECO:0000256" key="5">
    <source>
        <dbReference type="ARBA" id="ARBA00022967"/>
    </source>
</evidence>
<dbReference type="PANTHER" id="PTHR31998">
    <property type="entry name" value="K(+)-INSENSITIVE PYROPHOSPHATE-ENERGIZED PROTON PUMP"/>
    <property type="match status" value="1"/>
</dbReference>
<keyword evidence="8 9" id="KW-0472">Membrane</keyword>
<keyword evidence="2" id="KW-0813">Transport</keyword>
<gene>
    <name evidence="10" type="ORF">S12H4_07308</name>
</gene>
<evidence type="ECO:0000256" key="2">
    <source>
        <dbReference type="ARBA" id="ARBA00022448"/>
    </source>
</evidence>
<feature type="transmembrane region" description="Helical" evidence="9">
    <location>
        <begin position="6"/>
        <end position="26"/>
    </location>
</feature>
<evidence type="ECO:0000256" key="7">
    <source>
        <dbReference type="ARBA" id="ARBA00023065"/>
    </source>
</evidence>
<evidence type="ECO:0000313" key="10">
    <source>
        <dbReference type="EMBL" id="GAI59364.1"/>
    </source>
</evidence>
<feature type="transmembrane region" description="Helical" evidence="9">
    <location>
        <begin position="80"/>
        <end position="101"/>
    </location>
</feature>
<feature type="transmembrane region" description="Helical" evidence="9">
    <location>
        <begin position="121"/>
        <end position="148"/>
    </location>
</feature>
<dbReference type="GO" id="GO:0012505">
    <property type="term" value="C:endomembrane system"/>
    <property type="evidence" value="ECO:0007669"/>
    <property type="project" value="UniProtKB-SubCell"/>
</dbReference>
<name>X1RV36_9ZZZZ</name>
<dbReference type="GO" id="GO:0016020">
    <property type="term" value="C:membrane"/>
    <property type="evidence" value="ECO:0007669"/>
    <property type="project" value="InterPro"/>
</dbReference>